<gene>
    <name evidence="3" type="ORF">EAG_03027</name>
</gene>
<keyword evidence="2" id="KW-0812">Transmembrane</keyword>
<dbReference type="AlphaFoldDB" id="E2ARM3"/>
<protein>
    <submittedName>
        <fullName evidence="3">Uncharacterized protein</fullName>
    </submittedName>
</protein>
<feature type="transmembrane region" description="Helical" evidence="2">
    <location>
        <begin position="103"/>
        <end position="122"/>
    </location>
</feature>
<evidence type="ECO:0000256" key="1">
    <source>
        <dbReference type="SAM" id="MobiDB-lite"/>
    </source>
</evidence>
<keyword evidence="2" id="KW-0472">Membrane</keyword>
<reference evidence="3 4" key="1">
    <citation type="journal article" date="2010" name="Science">
        <title>Genomic comparison of the ants Camponotus floridanus and Harpegnathos saltator.</title>
        <authorList>
            <person name="Bonasio R."/>
            <person name="Zhang G."/>
            <person name="Ye C."/>
            <person name="Mutti N.S."/>
            <person name="Fang X."/>
            <person name="Qin N."/>
            <person name="Donahue G."/>
            <person name="Yang P."/>
            <person name="Li Q."/>
            <person name="Li C."/>
            <person name="Zhang P."/>
            <person name="Huang Z."/>
            <person name="Berger S.L."/>
            <person name="Reinberg D."/>
            <person name="Wang J."/>
            <person name="Liebig J."/>
        </authorList>
    </citation>
    <scope>NUCLEOTIDE SEQUENCE [LARGE SCALE GENOMIC DNA]</scope>
    <source>
        <strain evidence="4">C129</strain>
    </source>
</reference>
<dbReference type="Proteomes" id="UP000000311">
    <property type="component" value="Unassembled WGS sequence"/>
</dbReference>
<name>E2ARM3_CAMFO</name>
<sequence>MSTANADEAKHLHTRQASKSRDQLARQAAESKAVIGCAMQFTRETHGMLTVHDECIALLCRSDRCSPCSANNIRSRSIRGKHFFWGYFGRLRFDSMADKEYVFAWYTSPVCGCFMVFALISIDDRAMTQLALSVDYHDEFIERKSGPCIPETTRTCKEEKDISKDSHNKLEHSQIGMECCKTATTRTSKDSFVPDDFTERYLSGISALLEPELHLTLTTGELTCARMRFLFQHIRYPKPNVAANIISMRRRA</sequence>
<organism evidence="4">
    <name type="scientific">Camponotus floridanus</name>
    <name type="common">Florida carpenter ant</name>
    <dbReference type="NCBI Taxonomy" id="104421"/>
    <lineage>
        <taxon>Eukaryota</taxon>
        <taxon>Metazoa</taxon>
        <taxon>Ecdysozoa</taxon>
        <taxon>Arthropoda</taxon>
        <taxon>Hexapoda</taxon>
        <taxon>Insecta</taxon>
        <taxon>Pterygota</taxon>
        <taxon>Neoptera</taxon>
        <taxon>Endopterygota</taxon>
        <taxon>Hymenoptera</taxon>
        <taxon>Apocrita</taxon>
        <taxon>Aculeata</taxon>
        <taxon>Formicoidea</taxon>
        <taxon>Formicidae</taxon>
        <taxon>Formicinae</taxon>
        <taxon>Camponotus</taxon>
    </lineage>
</organism>
<dbReference type="InParanoid" id="E2ARM3"/>
<dbReference type="EMBL" id="GL442153">
    <property type="protein sequence ID" value="EFN63931.1"/>
    <property type="molecule type" value="Genomic_DNA"/>
</dbReference>
<keyword evidence="4" id="KW-1185">Reference proteome</keyword>
<evidence type="ECO:0000313" key="3">
    <source>
        <dbReference type="EMBL" id="EFN63931.1"/>
    </source>
</evidence>
<keyword evidence="2" id="KW-1133">Transmembrane helix</keyword>
<feature type="region of interest" description="Disordered" evidence="1">
    <location>
        <begin position="1"/>
        <end position="22"/>
    </location>
</feature>
<accession>E2ARM3</accession>
<evidence type="ECO:0000256" key="2">
    <source>
        <dbReference type="SAM" id="Phobius"/>
    </source>
</evidence>
<proteinExistence type="predicted"/>
<evidence type="ECO:0000313" key="4">
    <source>
        <dbReference type="Proteomes" id="UP000000311"/>
    </source>
</evidence>